<proteinExistence type="predicted"/>
<comment type="caution">
    <text evidence="1">The sequence shown here is derived from an EMBL/GenBank/DDBJ whole genome shotgun (WGS) entry which is preliminary data.</text>
</comment>
<evidence type="ECO:0000313" key="1">
    <source>
        <dbReference type="EMBL" id="HJG87906.1"/>
    </source>
</evidence>
<dbReference type="Pfam" id="PF07520">
    <property type="entry name" value="SrfB"/>
    <property type="match status" value="1"/>
</dbReference>
<organism evidence="1 2">
    <name type="scientific">Barnesiella viscericola</name>
    <dbReference type="NCBI Taxonomy" id="397865"/>
    <lineage>
        <taxon>Bacteria</taxon>
        <taxon>Pseudomonadati</taxon>
        <taxon>Bacteroidota</taxon>
        <taxon>Bacteroidia</taxon>
        <taxon>Bacteroidales</taxon>
        <taxon>Barnesiellaceae</taxon>
        <taxon>Barnesiella</taxon>
    </lineage>
</organism>
<accession>A0A921STQ2</accession>
<dbReference type="AlphaFoldDB" id="A0A921STQ2"/>
<reference evidence="1" key="1">
    <citation type="journal article" date="2021" name="PeerJ">
        <title>Extensive microbial diversity within the chicken gut microbiome revealed by metagenomics and culture.</title>
        <authorList>
            <person name="Gilroy R."/>
            <person name="Ravi A."/>
            <person name="Getino M."/>
            <person name="Pursley I."/>
            <person name="Horton D.L."/>
            <person name="Alikhan N.F."/>
            <person name="Baker D."/>
            <person name="Gharbi K."/>
            <person name="Hall N."/>
            <person name="Watson M."/>
            <person name="Adriaenssens E.M."/>
            <person name="Foster-Nyarko E."/>
            <person name="Jarju S."/>
            <person name="Secka A."/>
            <person name="Antonio M."/>
            <person name="Oren A."/>
            <person name="Chaudhuri R.R."/>
            <person name="La Ragione R."/>
            <person name="Hildebrand F."/>
            <person name="Pallen M.J."/>
        </authorList>
    </citation>
    <scope>NUCLEOTIDE SEQUENCE</scope>
    <source>
        <strain evidence="1">CHK121-7720</strain>
    </source>
</reference>
<sequence length="1016" mass="117142">MDSFSLIANSGIQLLTFRLKLNTQDKFKMWFREWYDTSNGQWRLDLAHEVTTDDNVLFYDKHELFDGGYLNDPTIEYDPIELRNDGINPLKIDDEMCNGVRGELYKLTFSDKHNALKNFENKWIPIPYFFKRTEKRFKFSPMNWSRVKFVPRSEGKTELEYDVILAFDTRAGYSSNEYNEFPVFPDQYCSEMNFALCDNEFFLMDYCSPKENWSYIDEYIFKLVHPTLSSVSQIKGANTHKMSYIASYIFLVNYLAQNKLFPAIKLYKDQDVEVRNVDMVIDIGNSRTTALLIEDNSNFNQVKPLSLIDYTDLLQEKDDKVRIRSYNEPFDMRLAFRRVDFGSFGINDSKQFVYPSFIRLGQEASALIHRACSSAWEEETLSTYSSPKRYLWDNKPSKKEWEFLVLPGEESNHILNIRGISSNLMSDGRIDVTGTDGGRSSHYSRRSLMTFAFLEMLSQANTQINSEPYRIDVGWKTVPRKIKRIIITCPTAMSKIEREALVKCAKDAVTLYGKFIYGKGTPVIDIIPAVRSMKDNDGSWYYDEATCAQLVYIYGEVGHKYKGVCSEFFNLYGKIVDGNQQPTLTVGSLDIGAGTSDLMISEYSYTKGDLTTITPDPKFYDSFYFAGDDMLKALVKNVMLLDEKHSAFRKALRSLDPIQYRQKIKNFFGPDYNGQTIADRIARRDFNIQYSIPLMTYFLELASNDSCSCIVKYDDVFKVNQPNQRVIDDFKRRMGIDITSLTWEYNKEFVADIISKEFEPLLKKIATMFFAYSCDVILLSGRPSSLPAIRNIFLKYYPVSPNRLITLNNYYVGDWYPFCQNTGYITNPKTIVAMGGVIGHYASEYSNLDKFSINLEKLKSNLKSTVNYIEASRDGQPIEYLITPDKLQGELTVSRIPDILNVRQFGLTSYPSRALYSIDFNYMKLVNKIRNKALDNGNNPSDAAVQSMANDEVEGFKKRMPFKITIDRDPEDKENLTISSIEDRNGVELSDSSIEIHIQSLGVDDQYWLDSGAFDF</sequence>
<dbReference type="Proteomes" id="UP000757103">
    <property type="component" value="Unassembled WGS sequence"/>
</dbReference>
<dbReference type="InterPro" id="IPR009216">
    <property type="entry name" value="Virulence_factor_SrfB"/>
</dbReference>
<dbReference type="SUPFAM" id="SSF53067">
    <property type="entry name" value="Actin-like ATPase domain"/>
    <property type="match status" value="1"/>
</dbReference>
<name>A0A921STQ2_9BACT</name>
<dbReference type="EMBL" id="DYUD01000001">
    <property type="protein sequence ID" value="HJG87906.1"/>
    <property type="molecule type" value="Genomic_DNA"/>
</dbReference>
<reference evidence="1" key="2">
    <citation type="submission" date="2021-09" db="EMBL/GenBank/DDBJ databases">
        <authorList>
            <person name="Gilroy R."/>
        </authorList>
    </citation>
    <scope>NUCLEOTIDE SEQUENCE</scope>
    <source>
        <strain evidence="1">CHK121-7720</strain>
    </source>
</reference>
<evidence type="ECO:0000313" key="2">
    <source>
        <dbReference type="Proteomes" id="UP000757103"/>
    </source>
</evidence>
<dbReference type="RefSeq" id="WP_273305025.1">
    <property type="nucleotide sequence ID" value="NZ_DYUD01000001.1"/>
</dbReference>
<gene>
    <name evidence="1" type="ORF">K8U91_00310</name>
</gene>
<dbReference type="InterPro" id="IPR043129">
    <property type="entry name" value="ATPase_NBD"/>
</dbReference>
<protein>
    <submittedName>
        <fullName evidence="1">Virulence factor SrfB</fullName>
    </submittedName>
</protein>